<dbReference type="PANTHER" id="PTHR20908">
    <property type="entry name" value="LD15586P"/>
    <property type="match status" value="1"/>
</dbReference>
<dbReference type="GO" id="GO:0017171">
    <property type="term" value="F:serine hydrolase activity"/>
    <property type="evidence" value="ECO:0007669"/>
    <property type="project" value="TreeGrafter"/>
</dbReference>
<dbReference type="SUPFAM" id="SSF53474">
    <property type="entry name" value="alpha/beta-Hydrolases"/>
    <property type="match status" value="1"/>
</dbReference>
<dbReference type="InterPro" id="IPR008547">
    <property type="entry name" value="DUF829_TMEM53"/>
</dbReference>
<accession>A0AAW1N083</accession>
<keyword evidence="2" id="KW-1185">Reference proteome</keyword>
<gene>
    <name evidence="1" type="ORF">QE152_g3948</name>
</gene>
<dbReference type="PANTHER" id="PTHR20908:SF1">
    <property type="entry name" value="LD15586P"/>
    <property type="match status" value="1"/>
</dbReference>
<dbReference type="Pfam" id="PF05705">
    <property type="entry name" value="DUF829"/>
    <property type="match status" value="1"/>
</dbReference>
<name>A0AAW1N083_POPJA</name>
<dbReference type="InterPro" id="IPR029058">
    <property type="entry name" value="AB_hydrolase_fold"/>
</dbReference>
<reference evidence="1 2" key="1">
    <citation type="journal article" date="2024" name="BMC Genomics">
        <title>De novo assembly and annotation of Popillia japonica's genome with initial clues to its potential as an invasive pest.</title>
        <authorList>
            <person name="Cucini C."/>
            <person name="Boschi S."/>
            <person name="Funari R."/>
            <person name="Cardaioli E."/>
            <person name="Iannotti N."/>
            <person name="Marturano G."/>
            <person name="Paoli F."/>
            <person name="Bruttini M."/>
            <person name="Carapelli A."/>
            <person name="Frati F."/>
            <person name="Nardi F."/>
        </authorList>
    </citation>
    <scope>NUCLEOTIDE SEQUENCE [LARGE SCALE GENOMIC DNA]</scope>
    <source>
        <strain evidence="1">DMR45628</strain>
    </source>
</reference>
<protein>
    <submittedName>
        <fullName evidence="1">Uncharacterized protein</fullName>
    </submittedName>
</protein>
<sequence length="423" mass="49414">MSLYRQNRCFVFLILNGAKYLSTKAINKNLYLISNEKCKIDPKTFKLELAKCRPLVVMPTWLMAKEKHINKNAKFYLDYGFDVLNIRLQVWQLLLPTKGTWQLLLPTKNLKRSPWFLNWWANILKFLEANQDYSPLVVHGFSIGGYLWGEALVQMKSDKTRYQPITDKFSGQIWDSVTDITQIPVGTPTAMFPNNKILQAILRLYLVFHMKAFDKIATCHYRKSRDAFFENILNVPTLIFGSKIDPVATEETLRAFKDHLESKGSKVYWKIWDDSPHVSHLFKYPEEYTQITTDYLKDMEALPPKGSITTIKWQNRFVFVILNGAKYLSTKAINKNLYLISKEKCKIDPKTFKVELAKCRPLVVMPTWLMAKEKHINKNAKFYLDYGFDVLNVRLQMWQLLLPTKGTQIVAANIRKYSKIPRS</sequence>
<proteinExistence type="predicted"/>
<dbReference type="AlphaFoldDB" id="A0AAW1N083"/>
<organism evidence="1 2">
    <name type="scientific">Popillia japonica</name>
    <name type="common">Japanese beetle</name>
    <dbReference type="NCBI Taxonomy" id="7064"/>
    <lineage>
        <taxon>Eukaryota</taxon>
        <taxon>Metazoa</taxon>
        <taxon>Ecdysozoa</taxon>
        <taxon>Arthropoda</taxon>
        <taxon>Hexapoda</taxon>
        <taxon>Insecta</taxon>
        <taxon>Pterygota</taxon>
        <taxon>Neoptera</taxon>
        <taxon>Endopterygota</taxon>
        <taxon>Coleoptera</taxon>
        <taxon>Polyphaga</taxon>
        <taxon>Scarabaeiformia</taxon>
        <taxon>Scarabaeidae</taxon>
        <taxon>Rutelinae</taxon>
        <taxon>Popillia</taxon>
    </lineage>
</organism>
<dbReference type="Proteomes" id="UP001458880">
    <property type="component" value="Unassembled WGS sequence"/>
</dbReference>
<evidence type="ECO:0000313" key="2">
    <source>
        <dbReference type="Proteomes" id="UP001458880"/>
    </source>
</evidence>
<dbReference type="EMBL" id="JASPKY010000018">
    <property type="protein sequence ID" value="KAK9752708.1"/>
    <property type="molecule type" value="Genomic_DNA"/>
</dbReference>
<comment type="caution">
    <text evidence="1">The sequence shown here is derived from an EMBL/GenBank/DDBJ whole genome shotgun (WGS) entry which is preliminary data.</text>
</comment>
<evidence type="ECO:0000313" key="1">
    <source>
        <dbReference type="EMBL" id="KAK9752708.1"/>
    </source>
</evidence>
<dbReference type="Gene3D" id="3.40.50.1820">
    <property type="entry name" value="alpha/beta hydrolase"/>
    <property type="match status" value="1"/>
</dbReference>